<gene>
    <name evidence="2" type="ORF">EMH_0025260</name>
</gene>
<reference evidence="2" key="2">
    <citation type="submission" date="2013-10" db="EMBL/GenBank/DDBJ databases">
        <authorList>
            <person name="Aslett M."/>
        </authorList>
    </citation>
    <scope>NUCLEOTIDE SEQUENCE [LARGE SCALE GENOMIC DNA]</scope>
    <source>
        <strain evidence="2">Houghton</strain>
    </source>
</reference>
<dbReference type="Proteomes" id="UP000030744">
    <property type="component" value="Unassembled WGS sequence"/>
</dbReference>
<evidence type="ECO:0000313" key="3">
    <source>
        <dbReference type="Proteomes" id="UP000030744"/>
    </source>
</evidence>
<organism evidence="2 3">
    <name type="scientific">Eimeria mitis</name>
    <dbReference type="NCBI Taxonomy" id="44415"/>
    <lineage>
        <taxon>Eukaryota</taxon>
        <taxon>Sar</taxon>
        <taxon>Alveolata</taxon>
        <taxon>Apicomplexa</taxon>
        <taxon>Conoidasida</taxon>
        <taxon>Coccidia</taxon>
        <taxon>Eucoccidiorida</taxon>
        <taxon>Eimeriorina</taxon>
        <taxon>Eimeriidae</taxon>
        <taxon>Eimeria</taxon>
    </lineage>
</organism>
<dbReference type="RefSeq" id="XP_013357876.1">
    <property type="nucleotide sequence ID" value="XM_013502422.1"/>
</dbReference>
<dbReference type="VEuPathDB" id="ToxoDB:EMH_0025260"/>
<dbReference type="AlphaFoldDB" id="U6KBB9"/>
<keyword evidence="3" id="KW-1185">Reference proteome</keyword>
<evidence type="ECO:0000313" key="2">
    <source>
        <dbReference type="EMBL" id="CDJ35315.1"/>
    </source>
</evidence>
<feature type="compositionally biased region" description="Gly residues" evidence="1">
    <location>
        <begin position="1"/>
        <end position="11"/>
    </location>
</feature>
<name>U6KBB9_9EIME</name>
<evidence type="ECO:0000256" key="1">
    <source>
        <dbReference type="SAM" id="MobiDB-lite"/>
    </source>
</evidence>
<dbReference type="GeneID" id="25377395"/>
<proteinExistence type="predicted"/>
<feature type="region of interest" description="Disordered" evidence="1">
    <location>
        <begin position="1"/>
        <end position="32"/>
    </location>
</feature>
<dbReference type="EMBL" id="HG688161">
    <property type="protein sequence ID" value="CDJ35315.1"/>
    <property type="molecule type" value="Genomic_DNA"/>
</dbReference>
<protein>
    <submittedName>
        <fullName evidence="2">Uncharacterized protein</fullName>
    </submittedName>
</protein>
<reference evidence="2" key="1">
    <citation type="submission" date="2013-10" db="EMBL/GenBank/DDBJ databases">
        <title>Genomic analysis of the causative agents of coccidiosis in chickens.</title>
        <authorList>
            <person name="Reid A.J."/>
            <person name="Blake D."/>
            <person name="Billington K."/>
            <person name="Browne H."/>
            <person name="Dunn M."/>
            <person name="Hung S."/>
            <person name="Kawahara F."/>
            <person name="Miranda-Saavedra D."/>
            <person name="Mourier T."/>
            <person name="Nagra H."/>
            <person name="Otto T.D."/>
            <person name="Rawlings N."/>
            <person name="Sanchez A."/>
            <person name="Sanders M."/>
            <person name="Subramaniam C."/>
            <person name="Tay Y."/>
            <person name="Dear P."/>
            <person name="Doerig C."/>
            <person name="Gruber A."/>
            <person name="Parkinson J."/>
            <person name="Shirley M."/>
            <person name="Wan K.L."/>
            <person name="Berriman M."/>
            <person name="Tomley F."/>
            <person name="Pain A."/>
        </authorList>
    </citation>
    <scope>NUCLEOTIDE SEQUENCE [LARGE SCALE GENOMIC DNA]</scope>
    <source>
        <strain evidence="2">Houghton</strain>
    </source>
</reference>
<feature type="compositionally biased region" description="Polar residues" evidence="1">
    <location>
        <begin position="15"/>
        <end position="32"/>
    </location>
</feature>
<sequence length="85" mass="8660">MGGRSGTGAPGMGESQYTGFTAETSSPVTSTGLEGWTLTAAITSSEMKASKGKSKLGSDFIVSDADLQLRVPFQSGWTLDGAPPT</sequence>
<accession>U6KBB9</accession>